<dbReference type="InterPro" id="IPR036390">
    <property type="entry name" value="WH_DNA-bd_sf"/>
</dbReference>
<organism evidence="1 2">
    <name type="scientific">Dysosmobacter segnis</name>
    <dbReference type="NCBI Taxonomy" id="2763042"/>
    <lineage>
        <taxon>Bacteria</taxon>
        <taxon>Bacillati</taxon>
        <taxon>Bacillota</taxon>
        <taxon>Clostridia</taxon>
        <taxon>Eubacteriales</taxon>
        <taxon>Oscillospiraceae</taxon>
        <taxon>Dysosmobacter</taxon>
    </lineage>
</organism>
<comment type="caution">
    <text evidence="1">The sequence shown here is derived from an EMBL/GenBank/DDBJ whole genome shotgun (WGS) entry which is preliminary data.</text>
</comment>
<dbReference type="Pfam" id="PF13730">
    <property type="entry name" value="HTH_36"/>
    <property type="match status" value="1"/>
</dbReference>
<dbReference type="EMBL" id="JACOQI010000037">
    <property type="protein sequence ID" value="MBC5772173.1"/>
    <property type="molecule type" value="Genomic_DNA"/>
</dbReference>
<evidence type="ECO:0000313" key="2">
    <source>
        <dbReference type="Proteomes" id="UP000620327"/>
    </source>
</evidence>
<sequence length="137" mass="15408">MNQFPSKNYFTLPNEIFSLGLGAGEIAVYAYLRCLENPSTYQCWPSYATIGKAIGRTKNTVMQYVDALSEKGLISTEPTSVLTKSRIKKNGNLCYTIRPIHEAVEIFHTRQLSAVERTTERRQIHRKLSAVNLLPGA</sequence>
<protein>
    <submittedName>
        <fullName evidence="1">Helix-turn-helix domain-containing protein</fullName>
    </submittedName>
</protein>
<reference evidence="1" key="1">
    <citation type="submission" date="2020-08" db="EMBL/GenBank/DDBJ databases">
        <title>Genome public.</title>
        <authorList>
            <person name="Liu C."/>
            <person name="Sun Q."/>
        </authorList>
    </citation>
    <scope>NUCLEOTIDE SEQUENCE</scope>
    <source>
        <strain evidence="1">BX15</strain>
    </source>
</reference>
<dbReference type="AlphaFoldDB" id="A0A923MKX4"/>
<dbReference type="Proteomes" id="UP000620327">
    <property type="component" value="Unassembled WGS sequence"/>
</dbReference>
<gene>
    <name evidence="1" type="ORF">H8Z83_17975</name>
</gene>
<dbReference type="Gene3D" id="1.10.10.10">
    <property type="entry name" value="Winged helix-like DNA-binding domain superfamily/Winged helix DNA-binding domain"/>
    <property type="match status" value="1"/>
</dbReference>
<name>A0A923MKX4_9FIRM</name>
<accession>A0A923MKX4</accession>
<keyword evidence="2" id="KW-1185">Reference proteome</keyword>
<proteinExistence type="predicted"/>
<dbReference type="SUPFAM" id="SSF46785">
    <property type="entry name" value="Winged helix' DNA-binding domain"/>
    <property type="match status" value="1"/>
</dbReference>
<dbReference type="InterPro" id="IPR036388">
    <property type="entry name" value="WH-like_DNA-bd_sf"/>
</dbReference>
<evidence type="ECO:0000313" key="1">
    <source>
        <dbReference type="EMBL" id="MBC5772173.1"/>
    </source>
</evidence>
<dbReference type="RefSeq" id="WP_187016313.1">
    <property type="nucleotide sequence ID" value="NZ_JACOQI010000037.1"/>
</dbReference>